<dbReference type="AlphaFoldDB" id="B7K600"/>
<dbReference type="RefSeq" id="WP_015957286.1">
    <property type="nucleotide sequence ID" value="NC_011726.1"/>
</dbReference>
<dbReference type="OrthoDB" id="3436513at2"/>
<evidence type="ECO:0000313" key="1">
    <source>
        <dbReference type="EMBL" id="ACK68053.1"/>
    </source>
</evidence>
<dbReference type="PANTHER" id="PTHR34504">
    <property type="entry name" value="ANTITOXIN HICB"/>
    <property type="match status" value="1"/>
</dbReference>
<dbReference type="EMBL" id="CP001287">
    <property type="protein sequence ID" value="ACK68053.1"/>
    <property type="molecule type" value="Genomic_DNA"/>
</dbReference>
<organism evidence="1 2">
    <name type="scientific">Rippkaea orientalis (strain PCC 8801 / RF-1)</name>
    <name type="common">Cyanothece sp. (strain PCC 8801)</name>
    <dbReference type="NCBI Taxonomy" id="41431"/>
    <lineage>
        <taxon>Bacteria</taxon>
        <taxon>Bacillati</taxon>
        <taxon>Cyanobacteriota</taxon>
        <taxon>Cyanophyceae</taxon>
        <taxon>Oscillatoriophycideae</taxon>
        <taxon>Chroococcales</taxon>
        <taxon>Aphanothecaceae</taxon>
        <taxon>Rippkaea</taxon>
        <taxon>Rippkaea orientalis</taxon>
    </lineage>
</organism>
<reference evidence="2" key="1">
    <citation type="journal article" date="2011" name="MBio">
        <title>Novel metabolic attributes of the genus Cyanothece, comprising a group of unicellular nitrogen-fixing Cyanobacteria.</title>
        <authorList>
            <person name="Bandyopadhyay A."/>
            <person name="Elvitigala T."/>
            <person name="Welsh E."/>
            <person name="Stockel J."/>
            <person name="Liberton M."/>
            <person name="Min H."/>
            <person name="Sherman L.A."/>
            <person name="Pakrasi H.B."/>
        </authorList>
    </citation>
    <scope>NUCLEOTIDE SEQUENCE [LARGE SCALE GENOMIC DNA]</scope>
    <source>
        <strain evidence="2">PCC 8801</strain>
    </source>
</reference>
<sequence>MKLPYSIVIQWSNEDQKYIVSLPEFGPYAHTHGETYEESIKNAQEVLELLIEDYQARGKPLPIPLISSA</sequence>
<dbReference type="KEGG" id="cyp:PCC8801_4121"/>
<dbReference type="InterPro" id="IPR051404">
    <property type="entry name" value="TA_system_antitoxin"/>
</dbReference>
<dbReference type="PANTHER" id="PTHR34504:SF2">
    <property type="entry name" value="UPF0150 PROTEIN SSL0259"/>
    <property type="match status" value="1"/>
</dbReference>
<gene>
    <name evidence="1" type="ordered locus">PCC8801_4121</name>
</gene>
<dbReference type="Gene3D" id="3.30.160.250">
    <property type="match status" value="1"/>
</dbReference>
<dbReference type="Proteomes" id="UP000008204">
    <property type="component" value="Chromosome"/>
</dbReference>
<dbReference type="STRING" id="41431.PCC8801_4121"/>
<dbReference type="InterPro" id="IPR035069">
    <property type="entry name" value="TTHA1013/TTHA0281-like"/>
</dbReference>
<dbReference type="eggNOG" id="COG1598">
    <property type="taxonomic scope" value="Bacteria"/>
</dbReference>
<evidence type="ECO:0000313" key="2">
    <source>
        <dbReference type="Proteomes" id="UP000008204"/>
    </source>
</evidence>
<dbReference type="SUPFAM" id="SSF143100">
    <property type="entry name" value="TTHA1013/TTHA0281-like"/>
    <property type="match status" value="1"/>
</dbReference>
<dbReference type="HOGENOM" id="CLU_114047_5_0_3"/>
<proteinExistence type="predicted"/>
<accession>B7K600</accession>
<protein>
    <recommendedName>
        <fullName evidence="3">HicB-like antitoxin of toxin-antitoxin system domain-containing protein</fullName>
    </recommendedName>
</protein>
<name>B7K600_RIPO1</name>
<keyword evidence="2" id="KW-1185">Reference proteome</keyword>
<evidence type="ECO:0008006" key="3">
    <source>
        <dbReference type="Google" id="ProtNLM"/>
    </source>
</evidence>